<comment type="caution">
    <text evidence="1">The sequence shown here is derived from an EMBL/GenBank/DDBJ whole genome shotgun (WGS) entry which is preliminary data.</text>
</comment>
<protein>
    <submittedName>
        <fullName evidence="1">Uncharacterized protein</fullName>
    </submittedName>
</protein>
<organism evidence="1 2">
    <name type="scientific">Bacteroides thetaiotaomicron</name>
    <dbReference type="NCBI Taxonomy" id="818"/>
    <lineage>
        <taxon>Bacteria</taxon>
        <taxon>Pseudomonadati</taxon>
        <taxon>Bacteroidota</taxon>
        <taxon>Bacteroidia</taxon>
        <taxon>Bacteroidales</taxon>
        <taxon>Bacteroidaceae</taxon>
        <taxon>Bacteroides</taxon>
    </lineage>
</organism>
<sequence length="196" mass="23017">MKKIYISMIVILLSIINVRNAISQTFPVNSDSLPSWSLIRCAVVYANSAKVQLSKKRIKKLFVCWKELEQQILEHNGQKFQARKAEYMLVSPLFTTNEIECLLAAKYKEDAWADAKRGMGELRRYHLVNDSNAVSIQNEVATYYLKQKIAREWVNIEATRKRLFALCDVKDYMPTILKILNKKRKEDEIIRKKRRF</sequence>
<proteinExistence type="predicted"/>
<reference evidence="1 2" key="1">
    <citation type="journal article" date="2019" name="Nat. Med.">
        <title>A library of human gut bacterial isolates paired with longitudinal multiomics data enables mechanistic microbiome research.</title>
        <authorList>
            <person name="Poyet M."/>
            <person name="Groussin M."/>
            <person name="Gibbons S.M."/>
            <person name="Avila-Pacheco J."/>
            <person name="Jiang X."/>
            <person name="Kearney S.M."/>
            <person name="Perrotta A.R."/>
            <person name="Berdy B."/>
            <person name="Zhao S."/>
            <person name="Lieberman T.D."/>
            <person name="Swanson P.K."/>
            <person name="Smith M."/>
            <person name="Roesemann S."/>
            <person name="Alexander J.E."/>
            <person name="Rich S.A."/>
            <person name="Livny J."/>
            <person name="Vlamakis H."/>
            <person name="Clish C."/>
            <person name="Bullock K."/>
            <person name="Deik A."/>
            <person name="Scott J."/>
            <person name="Pierce K.A."/>
            <person name="Xavier R.J."/>
            <person name="Alm E.J."/>
        </authorList>
    </citation>
    <scope>NUCLEOTIDE SEQUENCE [LARGE SCALE GENOMIC DNA]</scope>
    <source>
        <strain evidence="1 2">BIOML-A156</strain>
    </source>
</reference>
<dbReference type="AlphaFoldDB" id="A0A6I0SAS5"/>
<accession>A0A6I0SAS5</accession>
<evidence type="ECO:0000313" key="1">
    <source>
        <dbReference type="EMBL" id="KAB4474187.1"/>
    </source>
</evidence>
<dbReference type="EMBL" id="WCRS01000006">
    <property type="protein sequence ID" value="KAB4474187.1"/>
    <property type="molecule type" value="Genomic_DNA"/>
</dbReference>
<evidence type="ECO:0000313" key="2">
    <source>
        <dbReference type="Proteomes" id="UP000488521"/>
    </source>
</evidence>
<name>A0A6I0SAS5_BACT4</name>
<dbReference type="Proteomes" id="UP000488521">
    <property type="component" value="Unassembled WGS sequence"/>
</dbReference>
<gene>
    <name evidence="1" type="ORF">GAN59_11805</name>
</gene>
<dbReference type="RefSeq" id="WP_143066939.1">
    <property type="nucleotide sequence ID" value="NZ_CAXTFL010000009.1"/>
</dbReference>